<dbReference type="Gene3D" id="1.20.120.1080">
    <property type="match status" value="1"/>
</dbReference>
<evidence type="ECO:0000256" key="14">
    <source>
        <dbReference type="ARBA" id="ARBA00023254"/>
    </source>
</evidence>
<dbReference type="Proteomes" id="UP000655588">
    <property type="component" value="Unassembled WGS sequence"/>
</dbReference>
<evidence type="ECO:0000256" key="4">
    <source>
        <dbReference type="ARBA" id="ARBA00013352"/>
    </source>
</evidence>
<dbReference type="GO" id="GO:0003724">
    <property type="term" value="F:RNA helicase activity"/>
    <property type="evidence" value="ECO:0007669"/>
    <property type="project" value="UniProtKB-EC"/>
</dbReference>
<evidence type="ECO:0000256" key="11">
    <source>
        <dbReference type="ARBA" id="ARBA00022840"/>
    </source>
</evidence>
<name>A0A833RXC3_9HYME</name>
<keyword evidence="8" id="KW-0221">Differentiation</keyword>
<dbReference type="Pfam" id="PF00271">
    <property type="entry name" value="Helicase_C"/>
    <property type="match status" value="1"/>
</dbReference>
<organism evidence="18 19">
    <name type="scientific">Frieseomelitta varia</name>
    <dbReference type="NCBI Taxonomy" id="561572"/>
    <lineage>
        <taxon>Eukaryota</taxon>
        <taxon>Metazoa</taxon>
        <taxon>Ecdysozoa</taxon>
        <taxon>Arthropoda</taxon>
        <taxon>Hexapoda</taxon>
        <taxon>Insecta</taxon>
        <taxon>Pterygota</taxon>
        <taxon>Neoptera</taxon>
        <taxon>Endopterygota</taxon>
        <taxon>Hymenoptera</taxon>
        <taxon>Apocrita</taxon>
        <taxon>Aculeata</taxon>
        <taxon>Apoidea</taxon>
        <taxon>Anthophila</taxon>
        <taxon>Apidae</taxon>
        <taxon>Frieseomelitta</taxon>
    </lineage>
</organism>
<dbReference type="InterPro" id="IPR003604">
    <property type="entry name" value="Matrin/U1-like-C_Znf_C2H2"/>
</dbReference>
<dbReference type="PANTHER" id="PTHR18934">
    <property type="entry name" value="ATP-DEPENDENT RNA HELICASE"/>
    <property type="match status" value="1"/>
</dbReference>
<dbReference type="InterPro" id="IPR014001">
    <property type="entry name" value="Helicase_ATP-bd"/>
</dbReference>
<dbReference type="GO" id="GO:0030154">
    <property type="term" value="P:cell differentiation"/>
    <property type="evidence" value="ECO:0007669"/>
    <property type="project" value="UniProtKB-KW"/>
</dbReference>
<dbReference type="PROSITE" id="PS51192">
    <property type="entry name" value="HELICASE_ATP_BIND_1"/>
    <property type="match status" value="1"/>
</dbReference>
<dbReference type="SMART" id="SM00490">
    <property type="entry name" value="HELICc"/>
    <property type="match status" value="1"/>
</dbReference>
<evidence type="ECO:0000259" key="16">
    <source>
        <dbReference type="PROSITE" id="PS51192"/>
    </source>
</evidence>
<keyword evidence="10" id="KW-0347">Helicase</keyword>
<comment type="similarity">
    <text evidence="2">Belongs to the DEAD box helicase family. DEAH subfamily.</text>
</comment>
<dbReference type="EC" id="3.6.4.13" evidence="3"/>
<evidence type="ECO:0000256" key="2">
    <source>
        <dbReference type="ARBA" id="ARBA00008792"/>
    </source>
</evidence>
<dbReference type="GO" id="GO:0051321">
    <property type="term" value="P:meiotic cell cycle"/>
    <property type="evidence" value="ECO:0007669"/>
    <property type="project" value="UniProtKB-KW"/>
</dbReference>
<dbReference type="GO" id="GO:0008270">
    <property type="term" value="F:zinc ion binding"/>
    <property type="evidence" value="ECO:0007669"/>
    <property type="project" value="InterPro"/>
</dbReference>
<keyword evidence="12" id="KW-0744">Spermatogenesis</keyword>
<comment type="subcellular location">
    <subcellularLocation>
        <location evidence="1">Cytoplasm</location>
    </subcellularLocation>
</comment>
<evidence type="ECO:0000256" key="5">
    <source>
        <dbReference type="ARBA" id="ARBA00022473"/>
    </source>
</evidence>
<keyword evidence="19" id="KW-1185">Reference proteome</keyword>
<gene>
    <name evidence="18" type="ORF">E2986_09381</name>
</gene>
<dbReference type="InterPro" id="IPR013087">
    <property type="entry name" value="Znf_C2H2_type"/>
</dbReference>
<dbReference type="InterPro" id="IPR011545">
    <property type="entry name" value="DEAD/DEAH_box_helicase_dom"/>
</dbReference>
<dbReference type="Gene3D" id="3.40.50.300">
    <property type="entry name" value="P-loop containing nucleotide triphosphate hydrolases"/>
    <property type="match status" value="2"/>
</dbReference>
<feature type="domain" description="Helicase ATP-binding" evidence="16">
    <location>
        <begin position="114"/>
        <end position="280"/>
    </location>
</feature>
<evidence type="ECO:0000256" key="9">
    <source>
        <dbReference type="ARBA" id="ARBA00022801"/>
    </source>
</evidence>
<dbReference type="GO" id="GO:0005737">
    <property type="term" value="C:cytoplasm"/>
    <property type="evidence" value="ECO:0007669"/>
    <property type="project" value="UniProtKB-SubCell"/>
</dbReference>
<evidence type="ECO:0000256" key="3">
    <source>
        <dbReference type="ARBA" id="ARBA00012552"/>
    </source>
</evidence>
<dbReference type="SUPFAM" id="SSF63748">
    <property type="entry name" value="Tudor/PWWP/MBT"/>
    <property type="match status" value="1"/>
</dbReference>
<dbReference type="GO" id="GO:0007283">
    <property type="term" value="P:spermatogenesis"/>
    <property type="evidence" value="ECO:0007669"/>
    <property type="project" value="UniProtKB-KW"/>
</dbReference>
<dbReference type="InterPro" id="IPR001650">
    <property type="entry name" value="Helicase_C-like"/>
</dbReference>
<comment type="catalytic activity">
    <reaction evidence="15">
        <text>ATP + H2O = ADP + phosphate + H(+)</text>
        <dbReference type="Rhea" id="RHEA:13065"/>
        <dbReference type="ChEBI" id="CHEBI:15377"/>
        <dbReference type="ChEBI" id="CHEBI:15378"/>
        <dbReference type="ChEBI" id="CHEBI:30616"/>
        <dbReference type="ChEBI" id="CHEBI:43474"/>
        <dbReference type="ChEBI" id="CHEBI:456216"/>
        <dbReference type="EC" id="3.6.4.13"/>
    </reaction>
</comment>
<evidence type="ECO:0000256" key="10">
    <source>
        <dbReference type="ARBA" id="ARBA00022806"/>
    </source>
</evidence>
<keyword evidence="7" id="KW-0547">Nucleotide-binding</keyword>
<dbReference type="Pfam" id="PF12874">
    <property type="entry name" value="zf-met"/>
    <property type="match status" value="1"/>
</dbReference>
<feature type="domain" description="Helicase C-terminal" evidence="17">
    <location>
        <begin position="345"/>
        <end position="530"/>
    </location>
</feature>
<sequence>MDPFDLYNNCGKLLPGPTSRKKRILKNVQLENTTTQSKEKGIDYAAEYVQKEEEALLQNTNYNVNSQSNFEAVSIGTVPTDVQNEETLNIYKTYQFVYHAKPNLVVTAKRDQIVSMIETNSVVVIQGPTGCGKTTQVPQFILDSCYKKKLHCNIIVTQPRRIAAISIAKRVSQEREWPVGTLVGYQVGLINHTSKDTRLTYCTTGVLLHKLINSKNMLDYTHVILDEVHERNQDMDFLLLVVRKLLHTNSRSVKVILMSATFDVERFAKYFSSPVGNKLISAPIINIPKKTFFNVGIYYLCQMGALGPIPEICASKPTVTKKMMEFCVNLIKVLDDVDMKADDANYDQETNVYERHVILVFLPGINEIEELNNLLSLPKHEQSKWDIVILHSSITSEEQQRIFHKPPYGYRRLILSTNIAESSITVPDVKYVIDFCLIKHLVTDPHTNFQCLELKWSSKVNCEQRAGRTGRVMDGRVYRLVPQLFYEVISITEPKHNNVNIKYTTLTQEVSPEILRAPLENVVLKSKLLDMGEPKAILALSLDPPDLGNLEKTILLLKETGALLNKINEIQPFDGELTDLGRVMANLPLNIHLSKLIMLGHVFSVLKDTIIIAASLSVKDMFSNPFQQKLLAYNVKLSWAANSCSDCIAFMNVYKVWITEKANRRLNSDAEEKNWATRNFVQIRVLREVKALITELTSRLGKLGIQESAGVNKVVWTEEERPFVLKIAIAGAFYPNYFIKNTFDMENKFNERMGIKLLGGLDPSRTVYLPGWPLKQPGLLYARRIQDIFKQNLTSVGRVIVSFDGSSRVYIQFVEDKFEKQNQNTKQISPFVYKAIKMRQSNIPIEVPLLNEDVALRRADEMNLYKKHFLTPTIVIKDNVKPELPSLRVSRIPLIIRNIENPGRFWAQKRDPTVKKRLNKIESTIKQMQSDGFRTLREIPGTGTIVIAPYEKNNRKVYLRAIVENYASLPELLVEVFFMDYGYSSRCPLRDLKYLEPDSGISDIPALAFECRLANIQPFMAQGFYDNWSQAACDLFCMLISKPGLFFCEIYSVVNGVVIMELIHKDERNEISINKCLLEKKFAKKKEEGYFSRFNHNLRLQQSNISNEECYHYEKLQYDQDYMPDIYPESPAESECYTTERLRGPFSPLEIELMHLINAGRDKHAKMATNSINSVLLDTDPGDTSQRLLVAASVSQNPTCNNLILYNTTLMPRLPGLTALLVLIFTPYMELRRNDFGTYYIGALCGLGFDPIKKSSIYPEHDIDLQFDTEITIDDLQFINRLRHWMNIGMQINYRSDGSNNMEEMIICQNRIKDALLKLIEKERKTRPVEMIENFSNWNLYDENLLLRPNKTSMITNSIYRLHNALELEETNETHEIIENIKNLRELAIENPKLPEDTKISCKICNVVVYNINNLRSHLYTAKHRLNENMLGIKI</sequence>
<dbReference type="InterPro" id="IPR027417">
    <property type="entry name" value="P-loop_NTPase"/>
</dbReference>
<dbReference type="GO" id="GO:0031047">
    <property type="term" value="P:regulatory ncRNA-mediated gene silencing"/>
    <property type="evidence" value="ECO:0007669"/>
    <property type="project" value="UniProtKB-KW"/>
</dbReference>
<reference evidence="18" key="1">
    <citation type="submission" date="2019-11" db="EMBL/GenBank/DDBJ databases">
        <title>The nuclear and mitochondrial genomes of Frieseomelitta varia - a highly eusocial stingless bee (Meliponini) with a permanently sterile worker caste.</title>
        <authorList>
            <person name="Freitas F.C.P."/>
            <person name="Lourenco A.P."/>
            <person name="Nunes F.M.F."/>
            <person name="Paschoal A.R."/>
            <person name="Abreu F.C.P."/>
            <person name="Barbin F.O."/>
            <person name="Bataglia L."/>
            <person name="Cardoso-Junior C.A.M."/>
            <person name="Cervoni M.S."/>
            <person name="Silva S.R."/>
            <person name="Dalarmi F."/>
            <person name="Del Lama M.A."/>
            <person name="Depintor T.S."/>
            <person name="Ferreira K.M."/>
            <person name="Goria P.S."/>
            <person name="Jaskot M.C."/>
            <person name="Lago D.C."/>
            <person name="Luna-Lucena D."/>
            <person name="Moda L.M."/>
            <person name="Nascimento L."/>
            <person name="Pedrino M."/>
            <person name="Rabico F.O."/>
            <person name="Sanches F.C."/>
            <person name="Santos D.E."/>
            <person name="Santos C.G."/>
            <person name="Vieira J."/>
            <person name="Lopes T.F."/>
            <person name="Barchuk A.R."/>
            <person name="Hartfelder K."/>
            <person name="Simoes Z.L.P."/>
            <person name="Bitondi M.M.G."/>
            <person name="Pinheiro D.G."/>
        </authorList>
    </citation>
    <scope>NUCLEOTIDE SEQUENCE</scope>
    <source>
        <strain evidence="18">USP_RPSP 00005682</strain>
        <tissue evidence="18">Whole individual</tissue>
    </source>
</reference>
<evidence type="ECO:0000313" key="19">
    <source>
        <dbReference type="Proteomes" id="UP000655588"/>
    </source>
</evidence>
<keyword evidence="11" id="KW-0067">ATP-binding</keyword>
<dbReference type="InterPro" id="IPR002999">
    <property type="entry name" value="Tudor"/>
</dbReference>
<dbReference type="GO" id="GO:0016787">
    <property type="term" value="F:hydrolase activity"/>
    <property type="evidence" value="ECO:0007669"/>
    <property type="project" value="UniProtKB-KW"/>
</dbReference>
<evidence type="ECO:0000256" key="7">
    <source>
        <dbReference type="ARBA" id="ARBA00022741"/>
    </source>
</evidence>
<dbReference type="CDD" id="cd18791">
    <property type="entry name" value="SF2_C_RHA"/>
    <property type="match status" value="1"/>
</dbReference>
<evidence type="ECO:0000256" key="1">
    <source>
        <dbReference type="ARBA" id="ARBA00004496"/>
    </source>
</evidence>
<dbReference type="SMART" id="SM00847">
    <property type="entry name" value="HA2"/>
    <property type="match status" value="1"/>
</dbReference>
<keyword evidence="9" id="KW-0378">Hydrolase</keyword>
<proteinExistence type="inferred from homology"/>
<dbReference type="GO" id="GO:0003723">
    <property type="term" value="F:RNA binding"/>
    <property type="evidence" value="ECO:0007669"/>
    <property type="project" value="TreeGrafter"/>
</dbReference>
<accession>A0A833RXC3</accession>
<dbReference type="SUPFAM" id="SSF52540">
    <property type="entry name" value="P-loop containing nucleoside triphosphate hydrolases"/>
    <property type="match status" value="1"/>
</dbReference>
<evidence type="ECO:0000256" key="15">
    <source>
        <dbReference type="ARBA" id="ARBA00047984"/>
    </source>
</evidence>
<keyword evidence="5" id="KW-0217">Developmental protein</keyword>
<dbReference type="Pfam" id="PF00567">
    <property type="entry name" value="TUDOR"/>
    <property type="match status" value="1"/>
</dbReference>
<dbReference type="EMBL" id="WNWW01000898">
    <property type="protein sequence ID" value="KAF3421025.1"/>
    <property type="molecule type" value="Genomic_DNA"/>
</dbReference>
<dbReference type="PANTHER" id="PTHR18934:SF113">
    <property type="entry name" value="ATP-DEPENDENT RNA HELICASE TDRD9"/>
    <property type="match status" value="1"/>
</dbReference>
<protein>
    <recommendedName>
        <fullName evidence="4">Probable ATP-dependent RNA helicase spindle-E</fullName>
        <ecNumber evidence="3">3.6.4.13</ecNumber>
    </recommendedName>
</protein>
<comment type="caution">
    <text evidence="18">The sequence shown here is derived from an EMBL/GenBank/DDBJ whole genome shotgun (WGS) entry which is preliminary data.</text>
</comment>
<evidence type="ECO:0000256" key="8">
    <source>
        <dbReference type="ARBA" id="ARBA00022782"/>
    </source>
</evidence>
<evidence type="ECO:0000256" key="6">
    <source>
        <dbReference type="ARBA" id="ARBA00022490"/>
    </source>
</evidence>
<evidence type="ECO:0000256" key="13">
    <source>
        <dbReference type="ARBA" id="ARBA00023158"/>
    </source>
</evidence>
<dbReference type="Pfam" id="PF00270">
    <property type="entry name" value="DEAD"/>
    <property type="match status" value="1"/>
</dbReference>
<dbReference type="Gene3D" id="2.40.50.90">
    <property type="match status" value="1"/>
</dbReference>
<keyword evidence="6" id="KW-0963">Cytoplasm</keyword>
<dbReference type="Pfam" id="PF21010">
    <property type="entry name" value="HA2_C"/>
    <property type="match status" value="1"/>
</dbReference>
<dbReference type="PROSITE" id="PS51194">
    <property type="entry name" value="HELICASE_CTER"/>
    <property type="match status" value="1"/>
</dbReference>
<dbReference type="InterPro" id="IPR007502">
    <property type="entry name" value="Helicase-assoc_dom"/>
</dbReference>
<evidence type="ECO:0000259" key="17">
    <source>
        <dbReference type="PROSITE" id="PS51194"/>
    </source>
</evidence>
<evidence type="ECO:0000256" key="12">
    <source>
        <dbReference type="ARBA" id="ARBA00022871"/>
    </source>
</evidence>
<dbReference type="InterPro" id="IPR035437">
    <property type="entry name" value="SNase_OB-fold_sf"/>
</dbReference>
<keyword evidence="14" id="KW-0469">Meiosis</keyword>
<dbReference type="SMART" id="SM00451">
    <property type="entry name" value="ZnF_U1"/>
    <property type="match status" value="1"/>
</dbReference>
<keyword evidence="13" id="KW-0943">RNA-mediated gene silencing</keyword>
<dbReference type="SMART" id="SM00487">
    <property type="entry name" value="DEXDc"/>
    <property type="match status" value="1"/>
</dbReference>
<dbReference type="GO" id="GO:0005524">
    <property type="term" value="F:ATP binding"/>
    <property type="evidence" value="ECO:0007669"/>
    <property type="project" value="UniProtKB-KW"/>
</dbReference>
<evidence type="ECO:0000313" key="18">
    <source>
        <dbReference type="EMBL" id="KAF3421025.1"/>
    </source>
</evidence>
<dbReference type="Gene3D" id="2.30.30.140">
    <property type="match status" value="1"/>
</dbReference>